<evidence type="ECO:0000313" key="3">
    <source>
        <dbReference type="Proteomes" id="UP000005933"/>
    </source>
</evidence>
<dbReference type="PANTHER" id="PTHR30399">
    <property type="entry name" value="UNCHARACTERIZED PROTEIN YGJP"/>
    <property type="match status" value="1"/>
</dbReference>
<organism evidence="2 3">
    <name type="scientific">Ralstonia solanacearum (strain UW551)</name>
    <dbReference type="NCBI Taxonomy" id="342110"/>
    <lineage>
        <taxon>Bacteria</taxon>
        <taxon>Pseudomonadati</taxon>
        <taxon>Pseudomonadota</taxon>
        <taxon>Betaproteobacteria</taxon>
        <taxon>Burkholderiales</taxon>
        <taxon>Burkholderiaceae</taxon>
        <taxon>Ralstonia</taxon>
        <taxon>Ralstonia solanacearum species complex</taxon>
    </lineage>
</organism>
<accession>A0AB33VKF1</accession>
<evidence type="ECO:0000313" key="2">
    <source>
        <dbReference type="EMBL" id="EAP74434.1"/>
    </source>
</evidence>
<dbReference type="AlphaFoldDB" id="A0AB33VKF1"/>
<gene>
    <name evidence="2" type="ORF">RRSL_04163</name>
</gene>
<protein>
    <submittedName>
        <fullName evidence="2">Zinc metalloprotease</fullName>
        <ecNumber evidence="2">3.4.24.-</ecNumber>
    </submittedName>
</protein>
<sequence length="150" mass="15969">MFGGDSGTVLHRSGGHFLLAGDGRLTFAAQPVLLIFTGYEAGLWSSARFFGASLAVALVQGAGFHRHVGGAAGSRVGLLVCKTSPSDDSSSTASCSSLSLIDYVVAHELAHLREMNHSPLFCDTVESIFAEFREARDQLQSHPPEYLPVF</sequence>
<keyword evidence="2" id="KW-0482">Metalloprotease</keyword>
<dbReference type="PANTHER" id="PTHR30399:SF1">
    <property type="entry name" value="UTP PYROPHOSPHATASE"/>
    <property type="match status" value="1"/>
</dbReference>
<dbReference type="Proteomes" id="UP000005933">
    <property type="component" value="Unassembled WGS sequence"/>
</dbReference>
<comment type="caution">
    <text evidence="2">The sequence shown here is derived from an EMBL/GenBank/DDBJ whole genome shotgun (WGS) entry which is preliminary data.</text>
</comment>
<dbReference type="CDD" id="cd07344">
    <property type="entry name" value="M48_yhfN_like"/>
    <property type="match status" value="1"/>
</dbReference>
<name>A0AB33VKF1_RALSU</name>
<proteinExistence type="predicted"/>
<dbReference type="InterPro" id="IPR002725">
    <property type="entry name" value="YgjP-like_metallopeptidase"/>
</dbReference>
<reference evidence="2 3" key="1">
    <citation type="journal article" date="2006" name="Mol. Plant Microbe Interact.">
        <title>Identification of open reading frames unique to a select agent: Ralstonia solanacearum race 3 biovar 2.</title>
        <authorList>
            <person name="Gabriel D.W."/>
            <person name="Allen C."/>
            <person name="Schell M."/>
            <person name="Denny T.P."/>
            <person name="Greenberg J.T."/>
            <person name="Duan Y.P."/>
            <person name="Flores-Cruz Z."/>
            <person name="Huang Q."/>
            <person name="Clifford J.M."/>
            <person name="Presting G."/>
            <person name="Gonzalez E.T."/>
            <person name="Reddy J."/>
            <person name="Elphinstone J."/>
            <person name="Swanson J."/>
            <person name="Yao J."/>
            <person name="Mulholland V."/>
            <person name="Liu L."/>
            <person name="Farmerie W."/>
            <person name="Patnaikuni M."/>
            <person name="Balogh B."/>
            <person name="Norman D."/>
            <person name="Alvarez A."/>
            <person name="Castillo J.A."/>
            <person name="Jones J."/>
            <person name="Saddler G."/>
            <person name="Walunas T."/>
            <person name="Zhukov A."/>
            <person name="Mikhailova N."/>
        </authorList>
    </citation>
    <scope>NUCLEOTIDE SEQUENCE [LARGE SCALE GENOMIC DNA]</scope>
    <source>
        <strain evidence="2 3">UW551</strain>
    </source>
</reference>
<dbReference type="GO" id="GO:0008237">
    <property type="term" value="F:metallopeptidase activity"/>
    <property type="evidence" value="ECO:0007669"/>
    <property type="project" value="UniProtKB-KW"/>
</dbReference>
<dbReference type="Gene3D" id="3.30.2010.10">
    <property type="entry name" value="Metalloproteases ('zincins'), catalytic domain"/>
    <property type="match status" value="1"/>
</dbReference>
<dbReference type="EMBL" id="AAKL01000004">
    <property type="protein sequence ID" value="EAP74434.1"/>
    <property type="molecule type" value="Genomic_DNA"/>
</dbReference>
<keyword evidence="2" id="KW-0645">Protease</keyword>
<keyword evidence="2" id="KW-0378">Hydrolase</keyword>
<evidence type="ECO:0000259" key="1">
    <source>
        <dbReference type="Pfam" id="PF01863"/>
    </source>
</evidence>
<dbReference type="InterPro" id="IPR053136">
    <property type="entry name" value="UTP_pyrophosphatase-like"/>
</dbReference>
<dbReference type="Pfam" id="PF01863">
    <property type="entry name" value="YgjP-like"/>
    <property type="match status" value="1"/>
</dbReference>
<dbReference type="EC" id="3.4.24.-" evidence="2"/>
<feature type="domain" description="YgjP-like metallopeptidase" evidence="1">
    <location>
        <begin position="99"/>
        <end position="142"/>
    </location>
</feature>